<keyword evidence="4" id="KW-1185">Reference proteome</keyword>
<protein>
    <submittedName>
        <fullName evidence="3">RsiV family protein</fullName>
    </submittedName>
</protein>
<dbReference type="Gene3D" id="3.30.565.40">
    <property type="entry name" value="Fervidobacterium nodosum Rt17-B1 like"/>
    <property type="match status" value="1"/>
</dbReference>
<name>A0ABT3JMZ0_9FLAO</name>
<evidence type="ECO:0000313" key="4">
    <source>
        <dbReference type="Proteomes" id="UP001209107"/>
    </source>
</evidence>
<reference evidence="3 4" key="1">
    <citation type="submission" date="2022-10" db="EMBL/GenBank/DDBJ databases">
        <title>Kaistella sp. BT-6-1-3.</title>
        <authorList>
            <person name="Ai J."/>
            <person name="Deng Z."/>
        </authorList>
    </citation>
    <scope>NUCLEOTIDE SEQUENCE [LARGE SCALE GENOMIC DNA]</scope>
    <source>
        <strain evidence="3 4">BT6-1-3</strain>
    </source>
</reference>
<dbReference type="InterPro" id="IPR037126">
    <property type="entry name" value="PdaC/RsiV-like_sf"/>
</dbReference>
<organism evidence="3 4">
    <name type="scientific">Kaistella yananensis</name>
    <dbReference type="NCBI Taxonomy" id="2989820"/>
    <lineage>
        <taxon>Bacteria</taxon>
        <taxon>Pseudomonadati</taxon>
        <taxon>Bacteroidota</taxon>
        <taxon>Flavobacteriia</taxon>
        <taxon>Flavobacteriales</taxon>
        <taxon>Weeksellaceae</taxon>
        <taxon>Chryseobacterium group</taxon>
        <taxon>Kaistella</taxon>
    </lineage>
</organism>
<dbReference type="RefSeq" id="WP_265144299.1">
    <property type="nucleotide sequence ID" value="NZ_JAPCHZ010000004.1"/>
</dbReference>
<accession>A0ABT3JMZ0</accession>
<evidence type="ECO:0000313" key="3">
    <source>
        <dbReference type="EMBL" id="MCW4452143.1"/>
    </source>
</evidence>
<sequence length="270" mass="31346">MKNISAVLFLTFLAFFSCKKAENPDAKTSEKSLSKEVPVKVLATDSLATVDSLKINENLTAIFRSTVLVFPNLNNKSLLDSIYAPLNLKLKEYSKENIEAEIETQKNEYFADTKKSLEDWSPDFPQTWEQNSYMKKFSKLNDFMTIQYKSDGYTGGAHGYYNELYRVFDVKTNRQVHLGDILKVRDAKIWSRILMDHFLKNDLDKGQAQMLLVKEIPLNDNFYFDQEHLYFLYNQYEIAAYAAGPVLIKVPYSEIKPFLTEDFRTKLNLN</sequence>
<dbReference type="EMBL" id="JAPCHZ010000004">
    <property type="protein sequence ID" value="MCW4452143.1"/>
    <property type="molecule type" value="Genomic_DNA"/>
</dbReference>
<dbReference type="Pfam" id="PF11738">
    <property type="entry name" value="DUF3298"/>
    <property type="match status" value="1"/>
</dbReference>
<dbReference type="PROSITE" id="PS51257">
    <property type="entry name" value="PROKAR_LIPOPROTEIN"/>
    <property type="match status" value="1"/>
</dbReference>
<feature type="signal peptide" evidence="1">
    <location>
        <begin position="1"/>
        <end position="21"/>
    </location>
</feature>
<proteinExistence type="predicted"/>
<keyword evidence="1" id="KW-0732">Signal</keyword>
<dbReference type="InterPro" id="IPR021729">
    <property type="entry name" value="DUF3298"/>
</dbReference>
<dbReference type="Proteomes" id="UP001209107">
    <property type="component" value="Unassembled WGS sequence"/>
</dbReference>
<comment type="caution">
    <text evidence="3">The sequence shown here is derived from an EMBL/GenBank/DDBJ whole genome shotgun (WGS) entry which is preliminary data.</text>
</comment>
<evidence type="ECO:0000256" key="1">
    <source>
        <dbReference type="SAM" id="SignalP"/>
    </source>
</evidence>
<gene>
    <name evidence="3" type="ORF">OK344_07965</name>
</gene>
<evidence type="ECO:0000259" key="2">
    <source>
        <dbReference type="Pfam" id="PF11738"/>
    </source>
</evidence>
<feature type="domain" description="DUF3298" evidence="2">
    <location>
        <begin position="208"/>
        <end position="253"/>
    </location>
</feature>
<feature type="chain" id="PRO_5046901146" evidence="1">
    <location>
        <begin position="22"/>
        <end position="270"/>
    </location>
</feature>
<dbReference type="Gene3D" id="3.90.640.20">
    <property type="entry name" value="Heat-shock cognate protein, ATPase"/>
    <property type="match status" value="1"/>
</dbReference>